<keyword evidence="2" id="KW-0812">Transmembrane</keyword>
<reference evidence="3" key="1">
    <citation type="submission" date="2014-09" db="EMBL/GenBank/DDBJ databases">
        <title>Genome sequence of the luminous mushroom Mycena chlorophos for searching fungal bioluminescence genes.</title>
        <authorList>
            <person name="Tanaka Y."/>
            <person name="Kasuga D."/>
            <person name="Oba Y."/>
            <person name="Hase S."/>
            <person name="Sato K."/>
            <person name="Oba Y."/>
            <person name="Sakakibara Y."/>
        </authorList>
    </citation>
    <scope>NUCLEOTIDE SEQUENCE</scope>
</reference>
<evidence type="ECO:0000313" key="3">
    <source>
        <dbReference type="EMBL" id="GAT52141.1"/>
    </source>
</evidence>
<feature type="compositionally biased region" description="Gly residues" evidence="1">
    <location>
        <begin position="161"/>
        <end position="171"/>
    </location>
</feature>
<evidence type="ECO:0000313" key="4">
    <source>
        <dbReference type="Proteomes" id="UP000815677"/>
    </source>
</evidence>
<feature type="compositionally biased region" description="Basic and acidic residues" evidence="1">
    <location>
        <begin position="1"/>
        <end position="12"/>
    </location>
</feature>
<feature type="compositionally biased region" description="Low complexity" evidence="1">
    <location>
        <begin position="124"/>
        <end position="144"/>
    </location>
</feature>
<name>A0ABQ0LM83_MYCCL</name>
<sequence length="171" mass="18035">MRLQQTRDRRSTDASTSTEDSTGCGTWTVIGFCGDDTSAFVILALLVGLLLALALLSSPVPPSNPALDPFHVVPASFNRSFLLEDSDGSRMLPSKPQRGHIHSESNASDSDSEHTQNQNRQRGSPATPTSPYTPTSPFPYTVTPPISPPGLPPPAYAYDGAGIGVGASQGR</sequence>
<feature type="compositionally biased region" description="Polar residues" evidence="1">
    <location>
        <begin position="104"/>
        <end position="122"/>
    </location>
</feature>
<evidence type="ECO:0008006" key="5">
    <source>
        <dbReference type="Google" id="ProtNLM"/>
    </source>
</evidence>
<feature type="region of interest" description="Disordered" evidence="1">
    <location>
        <begin position="86"/>
        <end position="171"/>
    </location>
</feature>
<gene>
    <name evidence="3" type="ORF">MCHLO_09222</name>
</gene>
<feature type="compositionally biased region" description="Low complexity" evidence="1">
    <location>
        <begin position="13"/>
        <end position="22"/>
    </location>
</feature>
<accession>A0ABQ0LM83</accession>
<evidence type="ECO:0000256" key="1">
    <source>
        <dbReference type="SAM" id="MobiDB-lite"/>
    </source>
</evidence>
<keyword evidence="2" id="KW-1133">Transmembrane helix</keyword>
<keyword evidence="2" id="KW-0472">Membrane</keyword>
<protein>
    <recommendedName>
        <fullName evidence="5">Transmembrane protein</fullName>
    </recommendedName>
</protein>
<dbReference type="EMBL" id="DF847595">
    <property type="protein sequence ID" value="GAT52141.1"/>
    <property type="molecule type" value="Genomic_DNA"/>
</dbReference>
<feature type="compositionally biased region" description="Pro residues" evidence="1">
    <location>
        <begin position="145"/>
        <end position="155"/>
    </location>
</feature>
<dbReference type="Proteomes" id="UP000815677">
    <property type="component" value="Unassembled WGS sequence"/>
</dbReference>
<feature type="region of interest" description="Disordered" evidence="1">
    <location>
        <begin position="1"/>
        <end position="22"/>
    </location>
</feature>
<keyword evidence="4" id="KW-1185">Reference proteome</keyword>
<feature type="transmembrane region" description="Helical" evidence="2">
    <location>
        <begin position="39"/>
        <end position="57"/>
    </location>
</feature>
<organism evidence="3 4">
    <name type="scientific">Mycena chlorophos</name>
    <name type="common">Agaric fungus</name>
    <name type="synonym">Agaricus chlorophos</name>
    <dbReference type="NCBI Taxonomy" id="658473"/>
    <lineage>
        <taxon>Eukaryota</taxon>
        <taxon>Fungi</taxon>
        <taxon>Dikarya</taxon>
        <taxon>Basidiomycota</taxon>
        <taxon>Agaricomycotina</taxon>
        <taxon>Agaricomycetes</taxon>
        <taxon>Agaricomycetidae</taxon>
        <taxon>Agaricales</taxon>
        <taxon>Marasmiineae</taxon>
        <taxon>Mycenaceae</taxon>
        <taxon>Mycena</taxon>
    </lineage>
</organism>
<evidence type="ECO:0000256" key="2">
    <source>
        <dbReference type="SAM" id="Phobius"/>
    </source>
</evidence>
<proteinExistence type="predicted"/>